<keyword evidence="3" id="KW-1185">Reference proteome</keyword>
<protein>
    <submittedName>
        <fullName evidence="2">Uncharacterized protein</fullName>
    </submittedName>
</protein>
<reference evidence="2" key="2">
    <citation type="submission" date="2021-02" db="EMBL/GenBank/DDBJ databases">
        <authorList>
            <person name="Kimball J.A."/>
            <person name="Haas M.W."/>
            <person name="Macchietto M."/>
            <person name="Kono T."/>
            <person name="Duquette J."/>
            <person name="Shao M."/>
        </authorList>
    </citation>
    <scope>NUCLEOTIDE SEQUENCE</scope>
    <source>
        <tissue evidence="2">Fresh leaf tissue</tissue>
    </source>
</reference>
<feature type="compositionally biased region" description="Basic and acidic residues" evidence="1">
    <location>
        <begin position="48"/>
        <end position="62"/>
    </location>
</feature>
<sequence>MCLSLTQQQSARPLVTRFKTAARQRKGNVREAVARARQRLALGSSEGTDSRHREQCHGELRPRGASARPSWL</sequence>
<gene>
    <name evidence="2" type="ORF">GUJ93_ZPchr0010g7322</name>
</gene>
<comment type="caution">
    <text evidence="2">The sequence shown here is derived from an EMBL/GenBank/DDBJ whole genome shotgun (WGS) entry which is preliminary data.</text>
</comment>
<dbReference type="Proteomes" id="UP000729402">
    <property type="component" value="Unassembled WGS sequence"/>
</dbReference>
<evidence type="ECO:0000256" key="1">
    <source>
        <dbReference type="SAM" id="MobiDB-lite"/>
    </source>
</evidence>
<dbReference type="AlphaFoldDB" id="A0A8J5W7K9"/>
<proteinExistence type="predicted"/>
<dbReference type="EMBL" id="JAAALK010000082">
    <property type="protein sequence ID" value="KAG8084548.1"/>
    <property type="molecule type" value="Genomic_DNA"/>
</dbReference>
<feature type="region of interest" description="Disordered" evidence="1">
    <location>
        <begin position="39"/>
        <end position="72"/>
    </location>
</feature>
<name>A0A8J5W7K9_ZIZPA</name>
<organism evidence="2 3">
    <name type="scientific">Zizania palustris</name>
    <name type="common">Northern wild rice</name>
    <dbReference type="NCBI Taxonomy" id="103762"/>
    <lineage>
        <taxon>Eukaryota</taxon>
        <taxon>Viridiplantae</taxon>
        <taxon>Streptophyta</taxon>
        <taxon>Embryophyta</taxon>
        <taxon>Tracheophyta</taxon>
        <taxon>Spermatophyta</taxon>
        <taxon>Magnoliopsida</taxon>
        <taxon>Liliopsida</taxon>
        <taxon>Poales</taxon>
        <taxon>Poaceae</taxon>
        <taxon>BOP clade</taxon>
        <taxon>Oryzoideae</taxon>
        <taxon>Oryzeae</taxon>
        <taxon>Zizaniinae</taxon>
        <taxon>Zizania</taxon>
    </lineage>
</organism>
<evidence type="ECO:0000313" key="3">
    <source>
        <dbReference type="Proteomes" id="UP000729402"/>
    </source>
</evidence>
<accession>A0A8J5W7K9</accession>
<reference evidence="2" key="1">
    <citation type="journal article" date="2021" name="bioRxiv">
        <title>Whole Genome Assembly and Annotation of Northern Wild Rice, Zizania palustris L., Supports a Whole Genome Duplication in the Zizania Genus.</title>
        <authorList>
            <person name="Haas M."/>
            <person name="Kono T."/>
            <person name="Macchietto M."/>
            <person name="Millas R."/>
            <person name="McGilp L."/>
            <person name="Shao M."/>
            <person name="Duquette J."/>
            <person name="Hirsch C.N."/>
            <person name="Kimball J."/>
        </authorList>
    </citation>
    <scope>NUCLEOTIDE SEQUENCE</scope>
    <source>
        <tissue evidence="2">Fresh leaf tissue</tissue>
    </source>
</reference>
<evidence type="ECO:0000313" key="2">
    <source>
        <dbReference type="EMBL" id="KAG8084548.1"/>
    </source>
</evidence>